<evidence type="ECO:0000313" key="11">
    <source>
        <dbReference type="Proteomes" id="UP000326939"/>
    </source>
</evidence>
<dbReference type="PROSITE" id="PS50832">
    <property type="entry name" value="S1_IF1_TYPE"/>
    <property type="match status" value="1"/>
</dbReference>
<dbReference type="CDD" id="cd05793">
    <property type="entry name" value="S1_IF1A"/>
    <property type="match status" value="1"/>
</dbReference>
<sequence>MPKNKGKGGKNRKRGKNEADDEKRELIFKEDGQEYAQVLRMLGNGRCEAMCIDGTKRLCHIRGKMHKKVWIAAGDIILVGLRDYQDDKADVILKYMPDEARLLKAYGELPENTRLNEGLRFVGSASDMLFIPKGTRKESMFWESLIFDDMNVL</sequence>
<accession>A0A5N5K9G6</accession>
<dbReference type="InterPro" id="IPR001253">
    <property type="entry name" value="TIF_eIF-1A"/>
</dbReference>
<evidence type="ECO:0000256" key="2">
    <source>
        <dbReference type="ARBA" id="ARBA00022540"/>
    </source>
</evidence>
<reference evidence="11" key="1">
    <citation type="journal article" date="2019" name="Gigascience">
        <title>De novo genome assembly of the endangered Acer yangbiense, a plant species with extremely small populations endemic to Yunnan Province, China.</title>
        <authorList>
            <person name="Yang J."/>
            <person name="Wariss H.M."/>
            <person name="Tao L."/>
            <person name="Zhang R."/>
            <person name="Yun Q."/>
            <person name="Hollingsworth P."/>
            <person name="Dao Z."/>
            <person name="Luo G."/>
            <person name="Guo H."/>
            <person name="Ma Y."/>
            <person name="Sun W."/>
        </authorList>
    </citation>
    <scope>NUCLEOTIDE SEQUENCE [LARGE SCALE GENOMIC DNA]</scope>
    <source>
        <strain evidence="11">cv. br00</strain>
    </source>
</reference>
<comment type="function">
    <text evidence="7">Seems to be required for maximal rate of protein biosynthesis. Enhances ribosome dissociation into subunits and stabilizes the binding of the initiator Met-tRNA(I) to 40 S ribosomal subunits.</text>
</comment>
<comment type="caution">
    <text evidence="10">The sequence shown here is derived from an EMBL/GenBank/DDBJ whole genome shotgun (WGS) entry which is preliminary data.</text>
</comment>
<dbReference type="Gene3D" id="2.40.50.140">
    <property type="entry name" value="Nucleic acid-binding proteins"/>
    <property type="match status" value="1"/>
</dbReference>
<gene>
    <name evidence="10" type="ORF">DKX38_021533</name>
</gene>
<feature type="compositionally biased region" description="Basic residues" evidence="8">
    <location>
        <begin position="1"/>
        <end position="15"/>
    </location>
</feature>
<evidence type="ECO:0000256" key="7">
    <source>
        <dbReference type="RuleBase" id="RU004365"/>
    </source>
</evidence>
<comment type="similarity">
    <text evidence="1 6">Belongs to the eIF-1A family.</text>
</comment>
<dbReference type="Proteomes" id="UP000326939">
    <property type="component" value="Chromosome 14"/>
</dbReference>
<dbReference type="SMART" id="SM00652">
    <property type="entry name" value="eIF1a"/>
    <property type="match status" value="1"/>
</dbReference>
<protein>
    <recommendedName>
        <fullName evidence="4">Eukaryotic translation initiation factor 4C</fullName>
    </recommendedName>
</protein>
<dbReference type="InterPro" id="IPR006196">
    <property type="entry name" value="RNA-binding_domain_S1_IF1"/>
</dbReference>
<dbReference type="SUPFAM" id="SSF50249">
    <property type="entry name" value="Nucleic acid-binding proteins"/>
    <property type="match status" value="1"/>
</dbReference>
<dbReference type="Pfam" id="PF01176">
    <property type="entry name" value="eIF-1a"/>
    <property type="match status" value="1"/>
</dbReference>
<dbReference type="NCBIfam" id="TIGR00523">
    <property type="entry name" value="eIF-1A"/>
    <property type="match status" value="1"/>
</dbReference>
<proteinExistence type="inferred from homology"/>
<feature type="region of interest" description="Disordered" evidence="8">
    <location>
        <begin position="1"/>
        <end position="23"/>
    </location>
</feature>
<evidence type="ECO:0000256" key="8">
    <source>
        <dbReference type="SAM" id="MobiDB-lite"/>
    </source>
</evidence>
<evidence type="ECO:0000256" key="3">
    <source>
        <dbReference type="ARBA" id="ARBA00022917"/>
    </source>
</evidence>
<name>A0A5N5K9G6_9ROSI</name>
<dbReference type="AlphaFoldDB" id="A0A5N5K9G6"/>
<evidence type="ECO:0000256" key="6">
    <source>
        <dbReference type="RuleBase" id="RU004364"/>
    </source>
</evidence>
<dbReference type="HAMAP" id="MF_00216">
    <property type="entry name" value="aIF_1A"/>
    <property type="match status" value="1"/>
</dbReference>
<evidence type="ECO:0000256" key="1">
    <source>
        <dbReference type="ARBA" id="ARBA00007392"/>
    </source>
</evidence>
<dbReference type="InterPro" id="IPR018104">
    <property type="entry name" value="TIF_eIF-1A_CS"/>
</dbReference>
<dbReference type="PROSITE" id="PS01262">
    <property type="entry name" value="IF1A"/>
    <property type="match status" value="1"/>
</dbReference>
<keyword evidence="3 5" id="KW-0648">Protein biosynthesis</keyword>
<dbReference type="PANTHER" id="PTHR21668">
    <property type="entry name" value="EIF-1A"/>
    <property type="match status" value="1"/>
</dbReference>
<dbReference type="EMBL" id="VDCV01000014">
    <property type="protein sequence ID" value="KAB5527686.1"/>
    <property type="molecule type" value="Genomic_DNA"/>
</dbReference>
<evidence type="ECO:0000259" key="9">
    <source>
        <dbReference type="PROSITE" id="PS50832"/>
    </source>
</evidence>
<dbReference type="GO" id="GO:0003723">
    <property type="term" value="F:RNA binding"/>
    <property type="evidence" value="ECO:0007669"/>
    <property type="project" value="InterPro"/>
</dbReference>
<evidence type="ECO:0000313" key="10">
    <source>
        <dbReference type="EMBL" id="KAB5527686.1"/>
    </source>
</evidence>
<evidence type="ECO:0000256" key="5">
    <source>
        <dbReference type="PROSITE-ProRule" id="PRU00181"/>
    </source>
</evidence>
<feature type="domain" description="S1-like" evidence="9">
    <location>
        <begin position="22"/>
        <end position="96"/>
    </location>
</feature>
<evidence type="ECO:0000256" key="4">
    <source>
        <dbReference type="ARBA" id="ARBA00032507"/>
    </source>
</evidence>
<keyword evidence="11" id="KW-1185">Reference proteome</keyword>
<dbReference type="GO" id="GO:0003743">
    <property type="term" value="F:translation initiation factor activity"/>
    <property type="evidence" value="ECO:0007669"/>
    <property type="project" value="UniProtKB-UniRule"/>
</dbReference>
<keyword evidence="2 5" id="KW-0396">Initiation factor</keyword>
<organism evidence="10 11">
    <name type="scientific">Salix brachista</name>
    <dbReference type="NCBI Taxonomy" id="2182728"/>
    <lineage>
        <taxon>Eukaryota</taxon>
        <taxon>Viridiplantae</taxon>
        <taxon>Streptophyta</taxon>
        <taxon>Embryophyta</taxon>
        <taxon>Tracheophyta</taxon>
        <taxon>Spermatophyta</taxon>
        <taxon>Magnoliopsida</taxon>
        <taxon>eudicotyledons</taxon>
        <taxon>Gunneridae</taxon>
        <taxon>Pentapetalae</taxon>
        <taxon>rosids</taxon>
        <taxon>fabids</taxon>
        <taxon>Malpighiales</taxon>
        <taxon>Salicaceae</taxon>
        <taxon>Saliceae</taxon>
        <taxon>Salix</taxon>
    </lineage>
</organism>
<dbReference type="InterPro" id="IPR012340">
    <property type="entry name" value="NA-bd_OB-fold"/>
</dbReference>